<organism evidence="2 3">
    <name type="scientific">Paracoccus albicereus</name>
    <dbReference type="NCBI Taxonomy" id="2922394"/>
    <lineage>
        <taxon>Bacteria</taxon>
        <taxon>Pseudomonadati</taxon>
        <taxon>Pseudomonadota</taxon>
        <taxon>Alphaproteobacteria</taxon>
        <taxon>Rhodobacterales</taxon>
        <taxon>Paracoccaceae</taxon>
        <taxon>Paracoccus</taxon>
    </lineage>
</organism>
<evidence type="ECO:0000259" key="1">
    <source>
        <dbReference type="PROSITE" id="PS51186"/>
    </source>
</evidence>
<dbReference type="EMBL" id="JAKZEU010000002">
    <property type="protein sequence ID" value="MCQ0970110.1"/>
    <property type="molecule type" value="Genomic_DNA"/>
</dbReference>
<reference evidence="2 3" key="1">
    <citation type="submission" date="2022-03" db="EMBL/GenBank/DDBJ databases">
        <authorList>
            <person name="He Y."/>
        </authorList>
    </citation>
    <scope>NUCLEOTIDE SEQUENCE [LARGE SCALE GENOMIC DNA]</scope>
    <source>
        <strain evidence="2 3">TK19116</strain>
    </source>
</reference>
<dbReference type="SUPFAM" id="SSF55729">
    <property type="entry name" value="Acyl-CoA N-acyltransferases (Nat)"/>
    <property type="match status" value="1"/>
</dbReference>
<gene>
    <name evidence="2" type="ORF">MLD63_06680</name>
</gene>
<protein>
    <recommendedName>
        <fullName evidence="1">N-acetyltransferase domain-containing protein</fullName>
    </recommendedName>
</protein>
<accession>A0ABT1MP83</accession>
<proteinExistence type="predicted"/>
<keyword evidence="3" id="KW-1185">Reference proteome</keyword>
<dbReference type="InterPro" id="IPR000182">
    <property type="entry name" value="GNAT_dom"/>
</dbReference>
<sequence length="177" mass="19519">MDGFPKTVRAADVPYTVILRSGAELFDDEAAEVADLIHSCGAVKGTVEQIESRVRRAHLLIIARWAKEISGVAALKSPDTTYRKRLKEGVGVDVTESEYPTELGYVAVSKANRGRRLSSVLMEELMSLPIGRDGVFATTKREGYRKAALPDLGFKCRGSYLNDERETVYLLTKAPNI</sequence>
<evidence type="ECO:0000313" key="2">
    <source>
        <dbReference type="EMBL" id="MCQ0970110.1"/>
    </source>
</evidence>
<dbReference type="Proteomes" id="UP001203945">
    <property type="component" value="Unassembled WGS sequence"/>
</dbReference>
<evidence type="ECO:0000313" key="3">
    <source>
        <dbReference type="Proteomes" id="UP001203945"/>
    </source>
</evidence>
<feature type="domain" description="N-acetyltransferase" evidence="1">
    <location>
        <begin position="17"/>
        <end position="175"/>
    </location>
</feature>
<dbReference type="PROSITE" id="PS51186">
    <property type="entry name" value="GNAT"/>
    <property type="match status" value="1"/>
</dbReference>
<comment type="caution">
    <text evidence="2">The sequence shown here is derived from an EMBL/GenBank/DDBJ whole genome shotgun (WGS) entry which is preliminary data.</text>
</comment>
<dbReference type="InterPro" id="IPR016181">
    <property type="entry name" value="Acyl_CoA_acyltransferase"/>
</dbReference>
<name>A0ABT1MP83_9RHOB</name>
<dbReference type="RefSeq" id="WP_255329103.1">
    <property type="nucleotide sequence ID" value="NZ_JAKZEU010000002.1"/>
</dbReference>